<gene>
    <name evidence="1" type="ORF">QFC21_002500</name>
</gene>
<accession>A0ACC2VV48</accession>
<name>A0ACC2VV48_9TREE</name>
<protein>
    <submittedName>
        <fullName evidence="1">Uncharacterized protein</fullName>
    </submittedName>
</protein>
<keyword evidence="2" id="KW-1185">Reference proteome</keyword>
<dbReference type="Proteomes" id="UP001227268">
    <property type="component" value="Unassembled WGS sequence"/>
</dbReference>
<dbReference type="EMBL" id="JASBWT010000007">
    <property type="protein sequence ID" value="KAJ9103078.1"/>
    <property type="molecule type" value="Genomic_DNA"/>
</dbReference>
<evidence type="ECO:0000313" key="1">
    <source>
        <dbReference type="EMBL" id="KAJ9103078.1"/>
    </source>
</evidence>
<proteinExistence type="predicted"/>
<reference evidence="1" key="1">
    <citation type="submission" date="2023-04" db="EMBL/GenBank/DDBJ databases">
        <title>Draft Genome sequencing of Naganishia species isolated from polar environments using Oxford Nanopore Technology.</title>
        <authorList>
            <person name="Leo P."/>
            <person name="Venkateswaran K."/>
        </authorList>
    </citation>
    <scope>NUCLEOTIDE SEQUENCE</scope>
    <source>
        <strain evidence="1">MNA-CCFEE 5423</strain>
    </source>
</reference>
<sequence>MSTTSAPAAATPATSTIPVLTFSPMEARKWKANLHQYDESQVNEKGQPVGSAEERSIHLGRTHTVSGLLDYLRLLGQEKQADEVRQAWIRGCRKLVEEESAVPEGLGSIPHGWPGLGSLANRLGMENSSPTYGRNLEGEDNTVGGSVSDASSPDKNRAPQSNLSVRLSIQTDVNSEVGPETRSQNGRPSADQLTDVSDSRGEQSTWAQSEKPPSRVPSAVFTQGRDTDCKSTIPISPATTQQSGEPERKA</sequence>
<evidence type="ECO:0000313" key="2">
    <source>
        <dbReference type="Proteomes" id="UP001227268"/>
    </source>
</evidence>
<comment type="caution">
    <text evidence="1">The sequence shown here is derived from an EMBL/GenBank/DDBJ whole genome shotgun (WGS) entry which is preliminary data.</text>
</comment>
<organism evidence="1 2">
    <name type="scientific">Naganishia friedmannii</name>
    <dbReference type="NCBI Taxonomy" id="89922"/>
    <lineage>
        <taxon>Eukaryota</taxon>
        <taxon>Fungi</taxon>
        <taxon>Dikarya</taxon>
        <taxon>Basidiomycota</taxon>
        <taxon>Agaricomycotina</taxon>
        <taxon>Tremellomycetes</taxon>
        <taxon>Filobasidiales</taxon>
        <taxon>Filobasidiaceae</taxon>
        <taxon>Naganishia</taxon>
    </lineage>
</organism>